<dbReference type="EMBL" id="JAFIRA010000001">
    <property type="protein sequence ID" value="MCJ2541352.1"/>
    <property type="molecule type" value="Genomic_DNA"/>
</dbReference>
<dbReference type="CDD" id="cd01167">
    <property type="entry name" value="bac_FRK"/>
    <property type="match status" value="1"/>
</dbReference>
<dbReference type="InterPro" id="IPR011611">
    <property type="entry name" value="PfkB_dom"/>
</dbReference>
<dbReference type="GO" id="GO:0016301">
    <property type="term" value="F:kinase activity"/>
    <property type="evidence" value="ECO:0007669"/>
    <property type="project" value="UniProtKB-KW"/>
</dbReference>
<evidence type="ECO:0000313" key="8">
    <source>
        <dbReference type="Proteomes" id="UP000830835"/>
    </source>
</evidence>
<accession>A0ABT0C6D5</accession>
<dbReference type="Gene3D" id="3.40.1190.20">
    <property type="match status" value="1"/>
</dbReference>
<organism evidence="7 8">
    <name type="scientific">Thermostichus vulcanus str. 'Rupite'</name>
    <dbReference type="NCBI Taxonomy" id="2813851"/>
    <lineage>
        <taxon>Bacteria</taxon>
        <taxon>Bacillati</taxon>
        <taxon>Cyanobacteriota</taxon>
        <taxon>Cyanophyceae</taxon>
        <taxon>Thermostichales</taxon>
        <taxon>Thermostichaceae</taxon>
        <taxon>Thermostichus</taxon>
    </lineage>
</organism>
<proteinExistence type="inferred from homology"/>
<keyword evidence="2" id="KW-0808">Transferase</keyword>
<dbReference type="InterPro" id="IPR029056">
    <property type="entry name" value="Ribokinase-like"/>
</dbReference>
<protein>
    <submittedName>
        <fullName evidence="7">Carbohydrate kinase</fullName>
    </submittedName>
</protein>
<dbReference type="InterPro" id="IPR050306">
    <property type="entry name" value="PfkB_Carbo_kinase"/>
</dbReference>
<dbReference type="Pfam" id="PF00294">
    <property type="entry name" value="PfkB"/>
    <property type="match status" value="1"/>
</dbReference>
<comment type="similarity">
    <text evidence="1">Belongs to the carbohydrate kinase PfkB family.</text>
</comment>
<keyword evidence="4 7" id="KW-0418">Kinase</keyword>
<dbReference type="SUPFAM" id="SSF53613">
    <property type="entry name" value="Ribokinase-like"/>
    <property type="match status" value="1"/>
</dbReference>
<evidence type="ECO:0000256" key="5">
    <source>
        <dbReference type="ARBA" id="ARBA00022840"/>
    </source>
</evidence>
<evidence type="ECO:0000256" key="1">
    <source>
        <dbReference type="ARBA" id="ARBA00010688"/>
    </source>
</evidence>
<keyword evidence="8" id="KW-1185">Reference proteome</keyword>
<feature type="domain" description="Carbohydrate kinase PfkB" evidence="6">
    <location>
        <begin position="14"/>
        <end position="274"/>
    </location>
</feature>
<gene>
    <name evidence="7" type="ORF">JX360_00270</name>
</gene>
<sequence length="297" mass="32605">MGEVLLDQFPNRAVLGGAPFNVAWNLKGLGAEPIFLSRIGQDAAGEQVWAAMHRQGLSSIALQRDPTHPTGAVQVELDGQGIPSYRILANQAYDYIELDAEQLRTLRPSLLYRGSLAARTEAAHRRIQILIQALNCPVFLDLNLRDPWWNPGRIREMIRSCDWLKLNQEELVQVANLEGIPAENPLDQAQTLRENLNLNKIFLTLGAAGARLITSTHIHRVDPVPVPQMVDTVGAGDAFSAVVILGLLQGWSEVALLERAVMFAAAVCGIRGGTPQDPEFYLPFRREWGLGVGAPAE</sequence>
<dbReference type="Proteomes" id="UP000830835">
    <property type="component" value="Unassembled WGS sequence"/>
</dbReference>
<dbReference type="PANTHER" id="PTHR43085:SF1">
    <property type="entry name" value="PSEUDOURIDINE KINASE-RELATED"/>
    <property type="match status" value="1"/>
</dbReference>
<name>A0ABT0C6D5_THEVL</name>
<evidence type="ECO:0000256" key="2">
    <source>
        <dbReference type="ARBA" id="ARBA00022679"/>
    </source>
</evidence>
<evidence type="ECO:0000313" key="7">
    <source>
        <dbReference type="EMBL" id="MCJ2541352.1"/>
    </source>
</evidence>
<evidence type="ECO:0000256" key="3">
    <source>
        <dbReference type="ARBA" id="ARBA00022741"/>
    </source>
</evidence>
<dbReference type="PANTHER" id="PTHR43085">
    <property type="entry name" value="HEXOKINASE FAMILY MEMBER"/>
    <property type="match status" value="1"/>
</dbReference>
<keyword evidence="5" id="KW-0067">ATP-binding</keyword>
<reference evidence="7" key="1">
    <citation type="submission" date="2021-02" db="EMBL/GenBank/DDBJ databases">
        <title>The CRISPR/cas machinery reduction and long-range gene transfer in the hot spring cyanobacterium Synechococcus.</title>
        <authorList>
            <person name="Dvorak P."/>
            <person name="Jahodarova E."/>
            <person name="Hasler P."/>
            <person name="Poulickova A."/>
        </authorList>
    </citation>
    <scope>NUCLEOTIDE SEQUENCE</scope>
    <source>
        <strain evidence="7">Rupite</strain>
    </source>
</reference>
<keyword evidence="3" id="KW-0547">Nucleotide-binding</keyword>
<comment type="caution">
    <text evidence="7">The sequence shown here is derived from an EMBL/GenBank/DDBJ whole genome shotgun (WGS) entry which is preliminary data.</text>
</comment>
<evidence type="ECO:0000256" key="4">
    <source>
        <dbReference type="ARBA" id="ARBA00022777"/>
    </source>
</evidence>
<evidence type="ECO:0000259" key="6">
    <source>
        <dbReference type="Pfam" id="PF00294"/>
    </source>
</evidence>